<feature type="domain" description="Temptin Cys/Cys disulfide" evidence="3">
    <location>
        <begin position="15"/>
        <end position="112"/>
    </location>
</feature>
<dbReference type="PANTHER" id="PTHR34737">
    <property type="entry name" value="EF-HAND DOMAIN-CONTAINING PROTEIN"/>
    <property type="match status" value="1"/>
</dbReference>
<dbReference type="PANTHER" id="PTHR34737:SF2">
    <property type="entry name" value="EF-HAND DOMAIN-CONTAINING PROTEIN"/>
    <property type="match status" value="1"/>
</dbReference>
<protein>
    <recommendedName>
        <fullName evidence="3">Temptin Cys/Cys disulfide domain-containing protein</fullName>
    </recommendedName>
</protein>
<evidence type="ECO:0000313" key="4">
    <source>
        <dbReference type="EMBL" id="CEK71360.1"/>
    </source>
</evidence>
<feature type="chain" id="PRO_5002112408" description="Temptin Cys/Cys disulfide domain-containing protein" evidence="2">
    <location>
        <begin position="17"/>
        <end position="130"/>
    </location>
</feature>
<evidence type="ECO:0000256" key="2">
    <source>
        <dbReference type="SAM" id="SignalP"/>
    </source>
</evidence>
<dbReference type="InterPro" id="IPR055313">
    <property type="entry name" value="Temptin-like"/>
</dbReference>
<dbReference type="AlphaFoldDB" id="A0A0B6ZUC5"/>
<evidence type="ECO:0000256" key="1">
    <source>
        <dbReference type="SAM" id="MobiDB-lite"/>
    </source>
</evidence>
<gene>
    <name evidence="4" type="primary">ORF78037</name>
</gene>
<dbReference type="InterPro" id="IPR057626">
    <property type="entry name" value="S-S_Temptin"/>
</dbReference>
<evidence type="ECO:0000259" key="3">
    <source>
        <dbReference type="Pfam" id="PF24784"/>
    </source>
</evidence>
<sequence length="130" mass="13446">MHTALYLVLVLPILQAYPGFINLIPNGDKVTNPCSPGTVWFGVGHYNSSGSGPRNPFGEDFAAAGHAWTQDLCQKDSDGDGKTNGQELGDPQCTFIPNTGSPVSPPTGHPGICEPVGSAACASQGFTCPT</sequence>
<name>A0A0B6ZUC5_9EUPU</name>
<dbReference type="EMBL" id="HACG01024495">
    <property type="protein sequence ID" value="CEK71360.1"/>
    <property type="molecule type" value="Transcribed_RNA"/>
</dbReference>
<keyword evidence="2" id="KW-0732">Signal</keyword>
<reference evidence="4" key="1">
    <citation type="submission" date="2014-12" db="EMBL/GenBank/DDBJ databases">
        <title>Insight into the proteome of Arion vulgaris.</title>
        <authorList>
            <person name="Aradska J."/>
            <person name="Bulat T."/>
            <person name="Smidak R."/>
            <person name="Sarate P."/>
            <person name="Gangsoo J."/>
            <person name="Sialana F."/>
            <person name="Bilban M."/>
            <person name="Lubec G."/>
        </authorList>
    </citation>
    <scope>NUCLEOTIDE SEQUENCE</scope>
    <source>
        <tissue evidence="4">Skin</tissue>
    </source>
</reference>
<feature type="region of interest" description="Disordered" evidence="1">
    <location>
        <begin position="72"/>
        <end position="108"/>
    </location>
</feature>
<feature type="signal peptide" evidence="2">
    <location>
        <begin position="1"/>
        <end position="16"/>
    </location>
</feature>
<proteinExistence type="predicted"/>
<organism evidence="4">
    <name type="scientific">Arion vulgaris</name>
    <dbReference type="NCBI Taxonomy" id="1028688"/>
    <lineage>
        <taxon>Eukaryota</taxon>
        <taxon>Metazoa</taxon>
        <taxon>Spiralia</taxon>
        <taxon>Lophotrochozoa</taxon>
        <taxon>Mollusca</taxon>
        <taxon>Gastropoda</taxon>
        <taxon>Heterobranchia</taxon>
        <taxon>Euthyneura</taxon>
        <taxon>Panpulmonata</taxon>
        <taxon>Eupulmonata</taxon>
        <taxon>Stylommatophora</taxon>
        <taxon>Helicina</taxon>
        <taxon>Arionoidea</taxon>
        <taxon>Arionidae</taxon>
        <taxon>Arion</taxon>
    </lineage>
</organism>
<accession>A0A0B6ZUC5</accession>
<dbReference type="Pfam" id="PF24784">
    <property type="entry name" value="Temptin_C"/>
    <property type="match status" value="1"/>
</dbReference>